<feature type="compositionally biased region" description="Low complexity" evidence="2">
    <location>
        <begin position="217"/>
        <end position="243"/>
    </location>
</feature>
<dbReference type="InterPro" id="IPR013766">
    <property type="entry name" value="Thioredoxin_domain"/>
</dbReference>
<keyword evidence="6" id="KW-1185">Reference proteome</keyword>
<proteinExistence type="predicted"/>
<dbReference type="CDD" id="cd02947">
    <property type="entry name" value="TRX_family"/>
    <property type="match status" value="1"/>
</dbReference>
<dbReference type="PROSITE" id="PS51352">
    <property type="entry name" value="THIOREDOXIN_2"/>
    <property type="match status" value="1"/>
</dbReference>
<name>A0AAN4ZU18_9BILA</name>
<dbReference type="PANTHER" id="PTHR46115">
    <property type="entry name" value="THIOREDOXIN-LIKE PROTEIN 1"/>
    <property type="match status" value="1"/>
</dbReference>
<dbReference type="EMBL" id="BTRK01000003">
    <property type="protein sequence ID" value="GMR43275.1"/>
    <property type="molecule type" value="Genomic_DNA"/>
</dbReference>
<dbReference type="Proteomes" id="UP001328107">
    <property type="component" value="Unassembled WGS sequence"/>
</dbReference>
<reference evidence="6" key="1">
    <citation type="submission" date="2022-10" db="EMBL/GenBank/DDBJ databases">
        <title>Genome assembly of Pristionchus species.</title>
        <authorList>
            <person name="Yoshida K."/>
            <person name="Sommer R.J."/>
        </authorList>
    </citation>
    <scope>NUCLEOTIDE SEQUENCE [LARGE SCALE GENOMIC DNA]</scope>
    <source>
        <strain evidence="6">RS5460</strain>
    </source>
</reference>
<dbReference type="InterPro" id="IPR027953">
    <property type="entry name" value="DUF4605"/>
</dbReference>
<feature type="domain" description="Thioredoxin" evidence="4">
    <location>
        <begin position="1"/>
        <end position="110"/>
    </location>
</feature>
<evidence type="ECO:0000256" key="3">
    <source>
        <dbReference type="SAM" id="Phobius"/>
    </source>
</evidence>
<keyword evidence="3" id="KW-1133">Transmembrane helix</keyword>
<evidence type="ECO:0000256" key="1">
    <source>
        <dbReference type="ARBA" id="ARBA00023157"/>
    </source>
</evidence>
<evidence type="ECO:0000256" key="2">
    <source>
        <dbReference type="SAM" id="MobiDB-lite"/>
    </source>
</evidence>
<feature type="transmembrane region" description="Helical" evidence="3">
    <location>
        <begin position="173"/>
        <end position="199"/>
    </location>
</feature>
<dbReference type="Pfam" id="PF15378">
    <property type="entry name" value="DUF4605"/>
    <property type="match status" value="1"/>
</dbReference>
<evidence type="ECO:0000313" key="6">
    <source>
        <dbReference type="Proteomes" id="UP001328107"/>
    </source>
</evidence>
<keyword evidence="3" id="KW-0812">Transmembrane</keyword>
<dbReference type="AlphaFoldDB" id="A0AAN4ZU18"/>
<dbReference type="Pfam" id="PF00085">
    <property type="entry name" value="Thioredoxin"/>
    <property type="match status" value="1"/>
</dbReference>
<evidence type="ECO:0000313" key="5">
    <source>
        <dbReference type="EMBL" id="GMR43275.1"/>
    </source>
</evidence>
<gene>
    <name evidence="5" type="ORF">PMAYCL1PPCAC_13470</name>
</gene>
<organism evidence="5 6">
    <name type="scientific">Pristionchus mayeri</name>
    <dbReference type="NCBI Taxonomy" id="1317129"/>
    <lineage>
        <taxon>Eukaryota</taxon>
        <taxon>Metazoa</taxon>
        <taxon>Ecdysozoa</taxon>
        <taxon>Nematoda</taxon>
        <taxon>Chromadorea</taxon>
        <taxon>Rhabditida</taxon>
        <taxon>Rhabditina</taxon>
        <taxon>Diplogasteromorpha</taxon>
        <taxon>Diplogasteroidea</taxon>
        <taxon>Neodiplogasteridae</taxon>
        <taxon>Pristionchus</taxon>
    </lineage>
</organism>
<comment type="caution">
    <text evidence="5">The sequence shown here is derived from an EMBL/GenBank/DDBJ whole genome shotgun (WGS) entry which is preliminary data.</text>
</comment>
<protein>
    <recommendedName>
        <fullName evidence="4">Thioredoxin domain-containing protein</fullName>
    </recommendedName>
</protein>
<accession>A0AAN4ZU18</accession>
<keyword evidence="1" id="KW-1015">Disulfide bond</keyword>
<feature type="region of interest" description="Disordered" evidence="2">
    <location>
        <begin position="217"/>
        <end position="252"/>
    </location>
</feature>
<keyword evidence="3" id="KW-0472">Membrane</keyword>
<dbReference type="SUPFAM" id="SSF52833">
    <property type="entry name" value="Thioredoxin-like"/>
    <property type="match status" value="1"/>
</dbReference>
<feature type="non-terminal residue" evidence="5">
    <location>
        <position position="1"/>
    </location>
</feature>
<evidence type="ECO:0000259" key="4">
    <source>
        <dbReference type="PROSITE" id="PS51352"/>
    </source>
</evidence>
<dbReference type="Gene3D" id="3.40.30.10">
    <property type="entry name" value="Glutaredoxin"/>
    <property type="match status" value="1"/>
</dbReference>
<feature type="compositionally biased region" description="Low complexity" evidence="2">
    <location>
        <begin position="132"/>
        <end position="146"/>
    </location>
</feature>
<dbReference type="InterPro" id="IPR036249">
    <property type="entry name" value="Thioredoxin-like_sf"/>
</dbReference>
<sequence>VDRMPVKHVNSDYAFDSEMGKAGSKPVCVDFFAEWCGPCKQIAPFFEQLSAKYPGVVFLKVDVDQCTNAAASNGVQAMPTFMMFINRTKKDMVRGADSGSLENMVRKYASGGGGGFGGRGATLAGGMGGGSSSSSAAPEPEAGEPSLWHNANDRLRAMGAPQFTAGGFMFEPAALVLALAALLFYGPFGAVAVLGLVCLAQTSASPFDRYVPAGAEGTASTRSASAGPSGGRAAPAAAPTRAFGGAGQRLGD</sequence>
<dbReference type="FunFam" id="3.40.30.10:FF:000245">
    <property type="entry name" value="Thioredoxin"/>
    <property type="match status" value="1"/>
</dbReference>
<feature type="region of interest" description="Disordered" evidence="2">
    <location>
        <begin position="126"/>
        <end position="147"/>
    </location>
</feature>
<dbReference type="PRINTS" id="PR00421">
    <property type="entry name" value="THIOREDOXIN"/>
</dbReference>